<evidence type="ECO:0008006" key="4">
    <source>
        <dbReference type="Google" id="ProtNLM"/>
    </source>
</evidence>
<feature type="chain" id="PRO_5016249085" description="Secreted protein" evidence="1">
    <location>
        <begin position="25"/>
        <end position="193"/>
    </location>
</feature>
<dbReference type="EMBL" id="QFYS01000004">
    <property type="protein sequence ID" value="RAK65555.1"/>
    <property type="molecule type" value="Genomic_DNA"/>
</dbReference>
<dbReference type="AlphaFoldDB" id="A0A328BFU6"/>
<gene>
    <name evidence="2" type="ORF">DJ019_11380</name>
</gene>
<evidence type="ECO:0000313" key="3">
    <source>
        <dbReference type="Proteomes" id="UP000249524"/>
    </source>
</evidence>
<feature type="signal peptide" evidence="1">
    <location>
        <begin position="1"/>
        <end position="24"/>
    </location>
</feature>
<reference evidence="2 3" key="1">
    <citation type="submission" date="2018-05" db="EMBL/GenBank/DDBJ databases">
        <authorList>
            <person name="Lanie J.A."/>
            <person name="Ng W.-L."/>
            <person name="Kazmierczak K.M."/>
            <person name="Andrzejewski T.M."/>
            <person name="Davidsen T.M."/>
            <person name="Wayne K.J."/>
            <person name="Tettelin H."/>
            <person name="Glass J.I."/>
            <person name="Rusch D."/>
            <person name="Podicherti R."/>
            <person name="Tsui H.-C.T."/>
            <person name="Winkler M.E."/>
        </authorList>
    </citation>
    <scope>NUCLEOTIDE SEQUENCE [LARGE SCALE GENOMIC DNA]</scope>
    <source>
        <strain evidence="2 3">BUT-10</strain>
    </source>
</reference>
<name>A0A328BFU6_9CAUL</name>
<evidence type="ECO:0000313" key="2">
    <source>
        <dbReference type="EMBL" id="RAK65555.1"/>
    </source>
</evidence>
<keyword evidence="3" id="KW-1185">Reference proteome</keyword>
<comment type="caution">
    <text evidence="2">The sequence shown here is derived from an EMBL/GenBank/DDBJ whole genome shotgun (WGS) entry which is preliminary data.</text>
</comment>
<accession>A0A328BFU6</accession>
<sequence length="193" mass="20805">MRIMNRFLLAVILLGCAAFQRAPADPSPSDAFFERLRALCGQSFEGRLASPPTAADAAFAGPISVRVQDCTTDQVRMPVAVGADRSRTWVVTRTGQGLVLKHDHRHADGTEDAVSQYGGATAGPGTASRQEFPADAFSKALFERQNLTASLTNVWALEIQPGATLAYELNRPGRHFRIAFDLTRPAPRDGGLP</sequence>
<protein>
    <recommendedName>
        <fullName evidence="4">Secreted protein</fullName>
    </recommendedName>
</protein>
<organism evidence="2 3">
    <name type="scientific">Phenylobacterium kunshanense</name>
    <dbReference type="NCBI Taxonomy" id="1445034"/>
    <lineage>
        <taxon>Bacteria</taxon>
        <taxon>Pseudomonadati</taxon>
        <taxon>Pseudomonadota</taxon>
        <taxon>Alphaproteobacteria</taxon>
        <taxon>Caulobacterales</taxon>
        <taxon>Caulobacteraceae</taxon>
        <taxon>Phenylobacterium</taxon>
    </lineage>
</organism>
<dbReference type="Proteomes" id="UP000249524">
    <property type="component" value="Unassembled WGS sequence"/>
</dbReference>
<evidence type="ECO:0000256" key="1">
    <source>
        <dbReference type="SAM" id="SignalP"/>
    </source>
</evidence>
<keyword evidence="1" id="KW-0732">Signal</keyword>
<proteinExistence type="predicted"/>
<dbReference type="OrthoDB" id="1524207at2"/>